<feature type="region of interest" description="Disordered" evidence="1">
    <location>
        <begin position="253"/>
        <end position="407"/>
    </location>
</feature>
<reference evidence="2 3" key="1">
    <citation type="submission" date="2018-04" db="EMBL/GenBank/DDBJ databases">
        <authorList>
            <person name="Zhang X."/>
            <person name="Yuan J."/>
            <person name="Li F."/>
            <person name="Xiang J."/>
        </authorList>
    </citation>
    <scope>NUCLEOTIDE SEQUENCE [LARGE SCALE GENOMIC DNA]</scope>
    <source>
        <tissue evidence="2">Muscle</tissue>
    </source>
</reference>
<feature type="compositionally biased region" description="Pro residues" evidence="1">
    <location>
        <begin position="253"/>
        <end position="281"/>
    </location>
</feature>
<reference evidence="2 3" key="2">
    <citation type="submission" date="2019-01" db="EMBL/GenBank/DDBJ databases">
        <title>The decoding of complex shrimp genome reveals the adaptation for benthos swimmer, frequently molting mechanism and breeding impact on genome.</title>
        <authorList>
            <person name="Sun Y."/>
            <person name="Gao Y."/>
            <person name="Yu Y."/>
        </authorList>
    </citation>
    <scope>NUCLEOTIDE SEQUENCE [LARGE SCALE GENOMIC DNA]</scope>
    <source>
        <tissue evidence="2">Muscle</tissue>
    </source>
</reference>
<protein>
    <submittedName>
        <fullName evidence="2">Uncharacterized protein</fullName>
    </submittedName>
</protein>
<keyword evidence="3" id="KW-1185">Reference proteome</keyword>
<dbReference type="PRINTS" id="PR01217">
    <property type="entry name" value="PRICHEXTENSN"/>
</dbReference>
<evidence type="ECO:0000313" key="3">
    <source>
        <dbReference type="Proteomes" id="UP000283509"/>
    </source>
</evidence>
<organism evidence="2 3">
    <name type="scientific">Penaeus vannamei</name>
    <name type="common">Whiteleg shrimp</name>
    <name type="synonym">Litopenaeus vannamei</name>
    <dbReference type="NCBI Taxonomy" id="6689"/>
    <lineage>
        <taxon>Eukaryota</taxon>
        <taxon>Metazoa</taxon>
        <taxon>Ecdysozoa</taxon>
        <taxon>Arthropoda</taxon>
        <taxon>Crustacea</taxon>
        <taxon>Multicrustacea</taxon>
        <taxon>Malacostraca</taxon>
        <taxon>Eumalacostraca</taxon>
        <taxon>Eucarida</taxon>
        <taxon>Decapoda</taxon>
        <taxon>Dendrobranchiata</taxon>
        <taxon>Penaeoidea</taxon>
        <taxon>Penaeidae</taxon>
        <taxon>Penaeus</taxon>
    </lineage>
</organism>
<feature type="compositionally biased region" description="Pro residues" evidence="1">
    <location>
        <begin position="288"/>
        <end position="331"/>
    </location>
</feature>
<proteinExistence type="predicted"/>
<evidence type="ECO:0000313" key="2">
    <source>
        <dbReference type="EMBL" id="ROT78404.1"/>
    </source>
</evidence>
<name>A0A3R7MCS2_PENVA</name>
<evidence type="ECO:0000256" key="1">
    <source>
        <dbReference type="SAM" id="MobiDB-lite"/>
    </source>
</evidence>
<gene>
    <name evidence="2" type="ORF">C7M84_002882</name>
</gene>
<accession>A0A3R7MCS2</accession>
<sequence>MRGRRESATANVGGDAGGTEEEEGARGELVPPCDRQGQHTGTATTAAHMATPSDTPLSLAHYLPARSLRRTRRLPHVFRRANNRRALSAKCGRLWKRSSKDGVSAFSFRRCGAVTVRETLCVCARSPTVTSPLAEGDYRSAWPSGRWDATSWTLTPVGSPPSESAVGSALARYTSPSSLPYSCLGLPPLLPVAPPPHAARTAPQRWPSSTEALSSLISPFHIVSAFPLHNTSSPILLDYSCSLSCPFFTSPSYTPPPPTPPSRSPLRPPLPPPAPTPPPSRSPQTSPFHPPTPFSLTPRPPPFPSPPPHPPLPPLTPTPPPFLPPPSPPPFSLTLDLPLPPSLTPHPPPPPPAREHAVRAPKGKTRHESPAGLLVSRQTRTESKRSKCKQANGLPPRTTYRCSGAVN</sequence>
<dbReference type="Proteomes" id="UP000283509">
    <property type="component" value="Unassembled WGS sequence"/>
</dbReference>
<feature type="compositionally biased region" description="Pro residues" evidence="1">
    <location>
        <begin position="338"/>
        <end position="352"/>
    </location>
</feature>
<dbReference type="AlphaFoldDB" id="A0A3R7MCS2"/>
<dbReference type="EMBL" id="QCYY01001387">
    <property type="protein sequence ID" value="ROT78404.1"/>
    <property type="molecule type" value="Genomic_DNA"/>
</dbReference>
<feature type="region of interest" description="Disordered" evidence="1">
    <location>
        <begin position="1"/>
        <end position="42"/>
    </location>
</feature>
<comment type="caution">
    <text evidence="2">The sequence shown here is derived from an EMBL/GenBank/DDBJ whole genome shotgun (WGS) entry which is preliminary data.</text>
</comment>